<dbReference type="PANTHER" id="PTHR11102">
    <property type="entry name" value="SEL-1-LIKE PROTEIN"/>
    <property type="match status" value="1"/>
</dbReference>
<comment type="caution">
    <text evidence="1">The sequence shown here is derived from an EMBL/GenBank/DDBJ whole genome shotgun (WGS) entry which is preliminary data.</text>
</comment>
<organism evidence="1 2">
    <name type="scientific">Actinomadura fibrosa</name>
    <dbReference type="NCBI Taxonomy" id="111802"/>
    <lineage>
        <taxon>Bacteria</taxon>
        <taxon>Bacillati</taxon>
        <taxon>Actinomycetota</taxon>
        <taxon>Actinomycetes</taxon>
        <taxon>Streptosporangiales</taxon>
        <taxon>Thermomonosporaceae</taxon>
        <taxon>Actinomadura</taxon>
    </lineage>
</organism>
<gene>
    <name evidence="1" type="ORF">ACFQZM_04620</name>
</gene>
<dbReference type="InterPro" id="IPR006597">
    <property type="entry name" value="Sel1-like"/>
</dbReference>
<dbReference type="InterPro" id="IPR049249">
    <property type="entry name" value="DUF6882"/>
</dbReference>
<dbReference type="Pfam" id="PF21813">
    <property type="entry name" value="DUF6882"/>
    <property type="match status" value="1"/>
</dbReference>
<dbReference type="RefSeq" id="WP_131757304.1">
    <property type="nucleotide sequence ID" value="NZ_CAACUY010000029.1"/>
</dbReference>
<dbReference type="Pfam" id="PF08238">
    <property type="entry name" value="Sel1"/>
    <property type="match status" value="5"/>
</dbReference>
<accession>A0ABW2XH09</accession>
<dbReference type="PANTHER" id="PTHR11102:SF160">
    <property type="entry name" value="ERAD-ASSOCIATED E3 UBIQUITIN-PROTEIN LIGASE COMPONENT HRD3"/>
    <property type="match status" value="1"/>
</dbReference>
<sequence length="533" mass="59462">MSDADATALYERGLRETDPLQAERNFREAAEAGHPAAAHALASLLMDRGDEAEAEKWYRRAAELGVPESAFEVGYAEESRGNLSEAERWYRQAAEADHASANLNLGVLLRRRGAVDEAKQCYMRAWDLASSDKAAFNLAAIYDDDGKGDLVAATEWYERAADLGNAAAAYNLGFVWQDRGDLAKRLEAWQRAADLGHPRAAYAVADVHLSAQNLDEGITWLRRAALEADDAKAARKLRDIYTRADRPRQARYWSEYPEGPTFYSPEFQAFASEIAAAAIHQQDVFNDAYTQDYLEWNLERATVTLDGRTLRNLTVLGSFSNLTQTWLWAWDNPTFDQDSPSLAELRTIREFGARHRIPELLKGHLDFSRFNLPTEGAFTMALAAAPLIGARAVSFVTINEGKGRLVLASSDPDLPTAEYDPLTAPRLLLRAAEVWPDDQHNVVRGFLKHHGFQIDESPAILLVEYADGHQVTIRCTMQNAKAHPEVSAILARDDTKVIRTQPARIQGEHPTTEPPHHLTALFDLEDRLTTVKT</sequence>
<dbReference type="Gene3D" id="1.25.40.10">
    <property type="entry name" value="Tetratricopeptide repeat domain"/>
    <property type="match status" value="1"/>
</dbReference>
<dbReference type="EMBL" id="JBHTGP010000003">
    <property type="protein sequence ID" value="MFD0683771.1"/>
    <property type="molecule type" value="Genomic_DNA"/>
</dbReference>
<dbReference type="SMART" id="SM00671">
    <property type="entry name" value="SEL1"/>
    <property type="match status" value="6"/>
</dbReference>
<dbReference type="InterPro" id="IPR050767">
    <property type="entry name" value="Sel1_AlgK"/>
</dbReference>
<proteinExistence type="predicted"/>
<name>A0ABW2XH09_9ACTN</name>
<keyword evidence="2" id="KW-1185">Reference proteome</keyword>
<evidence type="ECO:0000313" key="1">
    <source>
        <dbReference type="EMBL" id="MFD0683771.1"/>
    </source>
</evidence>
<evidence type="ECO:0000313" key="2">
    <source>
        <dbReference type="Proteomes" id="UP001597063"/>
    </source>
</evidence>
<dbReference type="Pfam" id="PF13181">
    <property type="entry name" value="TPR_8"/>
    <property type="match status" value="1"/>
</dbReference>
<dbReference type="SUPFAM" id="SSF81901">
    <property type="entry name" value="HCP-like"/>
    <property type="match status" value="1"/>
</dbReference>
<reference evidence="2" key="1">
    <citation type="journal article" date="2019" name="Int. J. Syst. Evol. Microbiol.">
        <title>The Global Catalogue of Microorganisms (GCM) 10K type strain sequencing project: providing services to taxonomists for standard genome sequencing and annotation.</title>
        <authorList>
            <consortium name="The Broad Institute Genomics Platform"/>
            <consortium name="The Broad Institute Genome Sequencing Center for Infectious Disease"/>
            <person name="Wu L."/>
            <person name="Ma J."/>
        </authorList>
    </citation>
    <scope>NUCLEOTIDE SEQUENCE [LARGE SCALE GENOMIC DNA]</scope>
    <source>
        <strain evidence="2">JCM 9371</strain>
    </source>
</reference>
<dbReference type="InterPro" id="IPR019734">
    <property type="entry name" value="TPR_rpt"/>
</dbReference>
<dbReference type="InterPro" id="IPR011990">
    <property type="entry name" value="TPR-like_helical_dom_sf"/>
</dbReference>
<dbReference type="Proteomes" id="UP001597063">
    <property type="component" value="Unassembled WGS sequence"/>
</dbReference>
<protein>
    <submittedName>
        <fullName evidence="1">Tetratricopeptide repeat protein</fullName>
    </submittedName>
</protein>